<dbReference type="GO" id="GO:0004109">
    <property type="term" value="F:coproporphyrinogen oxidase activity"/>
    <property type="evidence" value="ECO:0007669"/>
    <property type="project" value="InterPro"/>
</dbReference>
<dbReference type="GO" id="GO:0046872">
    <property type="term" value="F:metal ion binding"/>
    <property type="evidence" value="ECO:0007669"/>
    <property type="project" value="UniProtKB-UniRule"/>
</dbReference>
<evidence type="ECO:0000259" key="3">
    <source>
        <dbReference type="PROSITE" id="PS51918"/>
    </source>
</evidence>
<evidence type="ECO:0000313" key="5">
    <source>
        <dbReference type="Proteomes" id="UP000251842"/>
    </source>
</evidence>
<dbReference type="SFLD" id="SFLDG01065">
    <property type="entry name" value="anaerobic_coproporphyrinogen-I"/>
    <property type="match status" value="1"/>
</dbReference>
<dbReference type="Pfam" id="PF04055">
    <property type="entry name" value="Radical_SAM"/>
    <property type="match status" value="1"/>
</dbReference>
<dbReference type="SFLD" id="SFLDF00288">
    <property type="entry name" value="HemN-like__clustered_with_nucl"/>
    <property type="match status" value="1"/>
</dbReference>
<protein>
    <recommendedName>
        <fullName evidence="2">Heme chaperone HemW</fullName>
    </recommendedName>
</protein>
<evidence type="ECO:0000256" key="1">
    <source>
        <dbReference type="ARBA" id="ARBA00006100"/>
    </source>
</evidence>
<evidence type="ECO:0000313" key="4">
    <source>
        <dbReference type="EMBL" id="AXA83314.1"/>
    </source>
</evidence>
<dbReference type="PROSITE" id="PS51918">
    <property type="entry name" value="RADICAL_SAM"/>
    <property type="match status" value="1"/>
</dbReference>
<dbReference type="AlphaFoldDB" id="A0A344J2Q4"/>
<dbReference type="InterPro" id="IPR058240">
    <property type="entry name" value="rSAM_sf"/>
</dbReference>
<comment type="similarity">
    <text evidence="1">Belongs to the anaerobic coproporphyrinogen-III oxidase family. HemW subfamily.</text>
</comment>
<keyword evidence="2" id="KW-0479">Metal-binding</keyword>
<dbReference type="GO" id="GO:0051539">
    <property type="term" value="F:4 iron, 4 sulfur cluster binding"/>
    <property type="evidence" value="ECO:0007669"/>
    <property type="project" value="UniProtKB-UniRule"/>
</dbReference>
<organism evidence="4 5">
    <name type="scientific">Solilutibacter oculi</name>
    <dbReference type="NCBI Taxonomy" id="2698682"/>
    <lineage>
        <taxon>Bacteria</taxon>
        <taxon>Pseudomonadati</taxon>
        <taxon>Pseudomonadota</taxon>
        <taxon>Gammaproteobacteria</taxon>
        <taxon>Lysobacterales</taxon>
        <taxon>Lysobacteraceae</taxon>
        <taxon>Solilutibacter</taxon>
    </lineage>
</organism>
<feature type="domain" description="Radical SAM core" evidence="3">
    <location>
        <begin position="51"/>
        <end position="285"/>
    </location>
</feature>
<dbReference type="GO" id="GO:0006779">
    <property type="term" value="P:porphyrin-containing compound biosynthetic process"/>
    <property type="evidence" value="ECO:0007669"/>
    <property type="project" value="InterPro"/>
</dbReference>
<dbReference type="SMART" id="SM00729">
    <property type="entry name" value="Elp3"/>
    <property type="match status" value="1"/>
</dbReference>
<proteinExistence type="inferred from homology"/>
<dbReference type="PANTHER" id="PTHR13932:SF5">
    <property type="entry name" value="RADICAL S-ADENOSYL METHIONINE DOMAIN-CONTAINING PROTEIN 1, MITOCHONDRIAL"/>
    <property type="match status" value="1"/>
</dbReference>
<keyword evidence="2" id="KW-0408">Iron</keyword>
<keyword evidence="2" id="KW-0143">Chaperone</keyword>
<keyword evidence="2" id="KW-0949">S-adenosyl-L-methionine</keyword>
<keyword evidence="2" id="KW-0963">Cytoplasm</keyword>
<comment type="subcellular location">
    <subcellularLocation>
        <location evidence="2">Cytoplasm</location>
    </subcellularLocation>
</comment>
<sequence length="435" mass="47945">MRRRAPSLARFYAGPPHTGCFPPDSFTGFALRPPTFEPNHTTTRLTNSHPMLTPPPLSLYVHLPWCVRKCPYCDFNSHAQKGALPFDDYIDALIRDLEYDLPLVWGRTVHSVFFGGGTPSLFAPEHIDRFLQHASARLRFAPGLEVTLETNPGTVEHGPFAGYRAAGVNRLSFGVQSFDDGCLERLGRIHSSGDAERAVKAAQDAGFDSLNLDLMYALPGQTLAMAEADIDRAIALQPQHLSHYQLTLEPNTLFAAKPPPGIPDDDLGWDMQERCQARMAEAGFGQYEVSAYAQPGRQCQHNLNYWTFGDYLGIGAGAHGKLTIGGEQRILRRWKVKHPAAWLRDAGTPAGIGGDEDIGPDRRPFDFMLNALRLNAGFGLDLFEKRTGLPPAAIAEELATAQARGWLEVSPEGHVRPTELGRRFTNDVIGLFLHG</sequence>
<gene>
    <name evidence="4" type="ORF">DCD74_00155</name>
</gene>
<dbReference type="EMBL" id="CP029556">
    <property type="protein sequence ID" value="AXA83314.1"/>
    <property type="molecule type" value="Genomic_DNA"/>
</dbReference>
<dbReference type="SFLD" id="SFLDS00029">
    <property type="entry name" value="Radical_SAM"/>
    <property type="match status" value="1"/>
</dbReference>
<keyword evidence="5" id="KW-1185">Reference proteome</keyword>
<keyword evidence="2" id="KW-0004">4Fe-4S</keyword>
<dbReference type="SFLD" id="SFLDG01082">
    <property type="entry name" value="B12-binding_domain_containing"/>
    <property type="match status" value="1"/>
</dbReference>
<dbReference type="CDD" id="cd01335">
    <property type="entry name" value="Radical_SAM"/>
    <property type="match status" value="1"/>
</dbReference>
<accession>A0A344J2Q4</accession>
<keyword evidence="2" id="KW-0411">Iron-sulfur</keyword>
<dbReference type="OrthoDB" id="9808022at2"/>
<dbReference type="SUPFAM" id="SSF102114">
    <property type="entry name" value="Radical SAM enzymes"/>
    <property type="match status" value="1"/>
</dbReference>
<dbReference type="PANTHER" id="PTHR13932">
    <property type="entry name" value="COPROPORPHYRINIGEN III OXIDASE"/>
    <property type="match status" value="1"/>
</dbReference>
<name>A0A344J2Q4_9GAMM</name>
<dbReference type="InterPro" id="IPR007197">
    <property type="entry name" value="rSAM"/>
</dbReference>
<dbReference type="GO" id="GO:0005737">
    <property type="term" value="C:cytoplasm"/>
    <property type="evidence" value="ECO:0007669"/>
    <property type="project" value="UniProtKB-SubCell"/>
</dbReference>
<keyword evidence="2" id="KW-0349">Heme</keyword>
<evidence type="ECO:0000256" key="2">
    <source>
        <dbReference type="RuleBase" id="RU364116"/>
    </source>
</evidence>
<dbReference type="InterPro" id="IPR006638">
    <property type="entry name" value="Elp3/MiaA/NifB-like_rSAM"/>
</dbReference>
<dbReference type="NCBIfam" id="TIGR00539">
    <property type="entry name" value="hemN_rel"/>
    <property type="match status" value="1"/>
</dbReference>
<dbReference type="Pfam" id="PF06969">
    <property type="entry name" value="HemN_C"/>
    <property type="match status" value="1"/>
</dbReference>
<dbReference type="Gene3D" id="3.30.750.200">
    <property type="match status" value="1"/>
</dbReference>
<dbReference type="KEGG" id="lue:DCD74_00155"/>
<reference evidence="5" key="1">
    <citation type="submission" date="2018-05" db="EMBL/GenBank/DDBJ databases">
        <title>Luteimonas pekinense sp. nov., isolated from human Meibomian gland secretions, Beijing, China.</title>
        <authorList>
            <person name="Wen T."/>
            <person name="Bai H."/>
            <person name="Lv H."/>
        </authorList>
    </citation>
    <scope>NUCLEOTIDE SEQUENCE [LARGE SCALE GENOMIC DNA]</scope>
    <source>
        <strain evidence="5">83-4</strain>
    </source>
</reference>
<comment type="function">
    <text evidence="2">Probably acts as a heme chaperone, transferring heme to an unknown acceptor. Binds one molecule of heme per monomer, possibly covalently. Binds 1 [4Fe-4S] cluster. The cluster is coordinated with 3 cysteines and an exchangeable S-adenosyl-L-methionine.</text>
</comment>
<dbReference type="InterPro" id="IPR004559">
    <property type="entry name" value="HemW-like"/>
</dbReference>
<dbReference type="Proteomes" id="UP000251842">
    <property type="component" value="Chromosome"/>
</dbReference>
<dbReference type="InterPro" id="IPR034505">
    <property type="entry name" value="Coproporphyrinogen-III_oxidase"/>
</dbReference>
<dbReference type="InterPro" id="IPR010723">
    <property type="entry name" value="HemN_C"/>
</dbReference>
<dbReference type="SFLD" id="SFLDF00562">
    <property type="entry name" value="HemN-like__clustered_with_heat"/>
    <property type="match status" value="1"/>
</dbReference>